<protein>
    <recommendedName>
        <fullName evidence="4">LysM domain-containing protein</fullName>
    </recommendedName>
</protein>
<dbReference type="Proteomes" id="UP000196027">
    <property type="component" value="Chromosome"/>
</dbReference>
<keyword evidence="1" id="KW-1133">Transmembrane helix</keyword>
<keyword evidence="1" id="KW-0472">Membrane</keyword>
<dbReference type="EMBL" id="CP021425">
    <property type="protein sequence ID" value="ARU55600.1"/>
    <property type="molecule type" value="Genomic_DNA"/>
</dbReference>
<dbReference type="AlphaFoldDB" id="A0A1Y0I5T0"/>
<gene>
    <name evidence="2" type="ORF">OLMES_1525</name>
</gene>
<evidence type="ECO:0000313" key="3">
    <source>
        <dbReference type="Proteomes" id="UP000196027"/>
    </source>
</evidence>
<sequence length="324" mass="35092">MTDVYLCRNGDSLEAICADLATTNTNQQNTGNPAEYHKLITAANPHLTHSSHHSLKDGDLIILPNQHQKSSSIATHTPSLTPEARRNLSIIANQIGGDATVALAYVIEQVNAHLSDMNTFGGAGMGAAATKASDFMQALNRYDRAVHQFENLRNHRAAPSTMQRAQTAINEAYIALQTKFNGELNKVLENYVSKTKTVPLSAGVPKSRTAFRSMPLKSAPIVKSLATFGRYAKILGPAAIAADGYFRYDTVMDVYNSGGNWHRELYAQSAGFTTGIGLGVLGLTFLLGPFGWILGILLAGTLAVVVDRSVVWGTKQVYDLTQRW</sequence>
<name>A0A1Y0I5T0_9GAMM</name>
<keyword evidence="3" id="KW-1185">Reference proteome</keyword>
<feature type="transmembrane region" description="Helical" evidence="1">
    <location>
        <begin position="278"/>
        <end position="306"/>
    </location>
</feature>
<organism evidence="2 3">
    <name type="scientific">Oleiphilus messinensis</name>
    <dbReference type="NCBI Taxonomy" id="141451"/>
    <lineage>
        <taxon>Bacteria</taxon>
        <taxon>Pseudomonadati</taxon>
        <taxon>Pseudomonadota</taxon>
        <taxon>Gammaproteobacteria</taxon>
        <taxon>Oceanospirillales</taxon>
        <taxon>Oleiphilaceae</taxon>
        <taxon>Oleiphilus</taxon>
    </lineage>
</organism>
<evidence type="ECO:0000313" key="2">
    <source>
        <dbReference type="EMBL" id="ARU55600.1"/>
    </source>
</evidence>
<accession>A0A1Y0I5T0</accession>
<evidence type="ECO:0008006" key="4">
    <source>
        <dbReference type="Google" id="ProtNLM"/>
    </source>
</evidence>
<dbReference type="OrthoDB" id="5703212at2"/>
<reference evidence="2 3" key="1">
    <citation type="submission" date="2017-05" db="EMBL/GenBank/DDBJ databases">
        <title>Genomic insights into alkan degradation activity of Oleiphilus messinensis.</title>
        <authorList>
            <person name="Kozyavkin S.A."/>
            <person name="Slesarev A.I."/>
            <person name="Golyshin P.N."/>
            <person name="Korzhenkov A."/>
            <person name="Golyshina O.N."/>
            <person name="Toshchakov S.V."/>
        </authorList>
    </citation>
    <scope>NUCLEOTIDE SEQUENCE [LARGE SCALE GENOMIC DNA]</scope>
    <source>
        <strain evidence="2 3">ME102</strain>
    </source>
</reference>
<keyword evidence="1" id="KW-0812">Transmembrane</keyword>
<dbReference type="KEGG" id="ome:OLMES_1525"/>
<proteinExistence type="predicted"/>
<evidence type="ECO:0000256" key="1">
    <source>
        <dbReference type="SAM" id="Phobius"/>
    </source>
</evidence>